<proteinExistence type="predicted"/>
<organism evidence="2 3">
    <name type="scientific">Ovis aries</name>
    <name type="common">Sheep</name>
    <dbReference type="NCBI Taxonomy" id="9940"/>
    <lineage>
        <taxon>Eukaryota</taxon>
        <taxon>Metazoa</taxon>
        <taxon>Chordata</taxon>
        <taxon>Craniata</taxon>
        <taxon>Vertebrata</taxon>
        <taxon>Euteleostomi</taxon>
        <taxon>Mammalia</taxon>
        <taxon>Eutheria</taxon>
        <taxon>Laurasiatheria</taxon>
        <taxon>Artiodactyla</taxon>
        <taxon>Ruminantia</taxon>
        <taxon>Pecora</taxon>
        <taxon>Bovidae</taxon>
        <taxon>Caprinae</taxon>
        <taxon>Ovis</taxon>
    </lineage>
</organism>
<evidence type="ECO:0000256" key="1">
    <source>
        <dbReference type="SAM" id="MobiDB-lite"/>
    </source>
</evidence>
<sequence length="100" mass="10582">MGLLSPLTSLASPPQLGGATRAPTLGFTAQTSAHPPKRAEGGLLAAFPPPPRTNQQEAVIPQLRAKRAGEDKQWRAGASSNSYLGSLLRLLVNCELNHCR</sequence>
<accession>A0A836CWR3</accession>
<feature type="region of interest" description="Disordered" evidence="1">
    <location>
        <begin position="1"/>
        <end position="55"/>
    </location>
</feature>
<dbReference type="EMBL" id="JAEMGP010000014">
    <property type="protein sequence ID" value="KAG5200425.1"/>
    <property type="molecule type" value="Genomic_DNA"/>
</dbReference>
<dbReference type="Proteomes" id="UP000664991">
    <property type="component" value="Chromosome 14"/>
</dbReference>
<evidence type="ECO:0000313" key="2">
    <source>
        <dbReference type="EMBL" id="KAG5200425.1"/>
    </source>
</evidence>
<gene>
    <name evidence="2" type="ORF">JEQ12_004959</name>
</gene>
<dbReference type="AlphaFoldDB" id="A0A836CWR3"/>
<protein>
    <submittedName>
        <fullName evidence="2">Uncharacterized protein</fullName>
    </submittedName>
</protein>
<name>A0A836CWR3_SHEEP</name>
<comment type="caution">
    <text evidence="2">The sequence shown here is derived from an EMBL/GenBank/DDBJ whole genome shotgun (WGS) entry which is preliminary data.</text>
</comment>
<reference evidence="2 3" key="1">
    <citation type="submission" date="2020-12" db="EMBL/GenBank/DDBJ databases">
        <title>De novo assembly of Tibetan sheep genome.</title>
        <authorList>
            <person name="Li X."/>
        </authorList>
    </citation>
    <scope>NUCLEOTIDE SEQUENCE [LARGE SCALE GENOMIC DNA]</scope>
    <source>
        <tissue evidence="2">Heart</tissue>
    </source>
</reference>
<feature type="compositionally biased region" description="Low complexity" evidence="1">
    <location>
        <begin position="1"/>
        <end position="16"/>
    </location>
</feature>
<evidence type="ECO:0000313" key="3">
    <source>
        <dbReference type="Proteomes" id="UP000664991"/>
    </source>
</evidence>